<dbReference type="EMBL" id="VULT01000013">
    <property type="protein sequence ID" value="MSS17896.1"/>
    <property type="molecule type" value="Genomic_DNA"/>
</dbReference>
<evidence type="ECO:0000313" key="2">
    <source>
        <dbReference type="Proteomes" id="UP000483362"/>
    </source>
</evidence>
<reference evidence="1 2" key="1">
    <citation type="submission" date="2019-08" db="EMBL/GenBank/DDBJ databases">
        <title>In-depth cultivation of the pig gut microbiome towards novel bacterial diversity and tailored functional studies.</title>
        <authorList>
            <person name="Wylensek D."/>
            <person name="Hitch T.C.A."/>
            <person name="Clavel T."/>
        </authorList>
    </citation>
    <scope>NUCLEOTIDE SEQUENCE [LARGE SCALE GENOMIC DNA]</scope>
    <source>
        <strain evidence="1 2">Oil-RF-744-WCA-WT-10</strain>
    </source>
</reference>
<sequence length="74" mass="8587">MNDISDILRTLLDQLSIASKVDAEFANMLECDDTLKGDYEEWCEANGYDLKTGYKDYIDELIDSRDSIWENLNE</sequence>
<comment type="caution">
    <text evidence="1">The sequence shown here is derived from an EMBL/GenBank/DDBJ whole genome shotgun (WGS) entry which is preliminary data.</text>
</comment>
<evidence type="ECO:0000313" key="1">
    <source>
        <dbReference type="EMBL" id="MSS17896.1"/>
    </source>
</evidence>
<name>A0A6L5XEU2_9BACT</name>
<dbReference type="AlphaFoldDB" id="A0A6L5XEU2"/>
<gene>
    <name evidence="1" type="ORF">FYJ29_09035</name>
</gene>
<dbReference type="Proteomes" id="UP000483362">
    <property type="component" value="Unassembled WGS sequence"/>
</dbReference>
<organism evidence="1 2">
    <name type="scientific">Sodaliphilus pleomorphus</name>
    <dbReference type="NCBI Taxonomy" id="2606626"/>
    <lineage>
        <taxon>Bacteria</taxon>
        <taxon>Pseudomonadati</taxon>
        <taxon>Bacteroidota</taxon>
        <taxon>Bacteroidia</taxon>
        <taxon>Bacteroidales</taxon>
        <taxon>Muribaculaceae</taxon>
        <taxon>Sodaliphilus</taxon>
    </lineage>
</organism>
<dbReference type="RefSeq" id="WP_154328888.1">
    <property type="nucleotide sequence ID" value="NZ_CP045696.1"/>
</dbReference>
<keyword evidence="2" id="KW-1185">Reference proteome</keyword>
<accession>A0A6L5XEU2</accession>
<proteinExistence type="predicted"/>
<protein>
    <submittedName>
        <fullName evidence="1">Uncharacterized protein</fullName>
    </submittedName>
</protein>